<dbReference type="Proteomes" id="UP001148838">
    <property type="component" value="Unassembled WGS sequence"/>
</dbReference>
<evidence type="ECO:0008006" key="3">
    <source>
        <dbReference type="Google" id="ProtNLM"/>
    </source>
</evidence>
<protein>
    <recommendedName>
        <fullName evidence="3">Secreted protein</fullName>
    </recommendedName>
</protein>
<reference evidence="1 2" key="1">
    <citation type="journal article" date="2022" name="Allergy">
        <title>Genome assembly and annotation of Periplaneta americana reveal a comprehensive cockroach allergen profile.</title>
        <authorList>
            <person name="Wang L."/>
            <person name="Xiong Q."/>
            <person name="Saelim N."/>
            <person name="Wang L."/>
            <person name="Nong W."/>
            <person name="Wan A.T."/>
            <person name="Shi M."/>
            <person name="Liu X."/>
            <person name="Cao Q."/>
            <person name="Hui J.H.L."/>
            <person name="Sookrung N."/>
            <person name="Leung T.F."/>
            <person name="Tungtrongchitr A."/>
            <person name="Tsui S.K.W."/>
        </authorList>
    </citation>
    <scope>NUCLEOTIDE SEQUENCE [LARGE SCALE GENOMIC DNA]</scope>
    <source>
        <strain evidence="1">PWHHKU_190912</strain>
    </source>
</reference>
<comment type="caution">
    <text evidence="1">The sequence shown here is derived from an EMBL/GenBank/DDBJ whole genome shotgun (WGS) entry which is preliminary data.</text>
</comment>
<accession>A0ABQ8TTB4</accession>
<dbReference type="EMBL" id="JAJSOF020000003">
    <property type="protein sequence ID" value="KAJ4449909.1"/>
    <property type="molecule type" value="Genomic_DNA"/>
</dbReference>
<evidence type="ECO:0000313" key="2">
    <source>
        <dbReference type="Proteomes" id="UP001148838"/>
    </source>
</evidence>
<organism evidence="1 2">
    <name type="scientific">Periplaneta americana</name>
    <name type="common">American cockroach</name>
    <name type="synonym">Blatta americana</name>
    <dbReference type="NCBI Taxonomy" id="6978"/>
    <lineage>
        <taxon>Eukaryota</taxon>
        <taxon>Metazoa</taxon>
        <taxon>Ecdysozoa</taxon>
        <taxon>Arthropoda</taxon>
        <taxon>Hexapoda</taxon>
        <taxon>Insecta</taxon>
        <taxon>Pterygota</taxon>
        <taxon>Neoptera</taxon>
        <taxon>Polyneoptera</taxon>
        <taxon>Dictyoptera</taxon>
        <taxon>Blattodea</taxon>
        <taxon>Blattoidea</taxon>
        <taxon>Blattidae</taxon>
        <taxon>Blattinae</taxon>
        <taxon>Periplaneta</taxon>
    </lineage>
</organism>
<gene>
    <name evidence="1" type="ORF">ANN_01316</name>
</gene>
<sequence length="77" mass="9235">MAFVSASFFFVHSFQHSFVSYSVHFTCSILLHVHISNASIRFLHFVVRYAVKPEQAYAYLELKKKKKKKKKKKRRRK</sequence>
<proteinExistence type="predicted"/>
<name>A0ABQ8TTB4_PERAM</name>
<keyword evidence="2" id="KW-1185">Reference proteome</keyword>
<evidence type="ECO:0000313" key="1">
    <source>
        <dbReference type="EMBL" id="KAJ4449909.1"/>
    </source>
</evidence>